<dbReference type="InterPro" id="IPR009003">
    <property type="entry name" value="Peptidase_S1_PA"/>
</dbReference>
<protein>
    <recommendedName>
        <fullName evidence="3">Trypsin</fullName>
    </recommendedName>
</protein>
<dbReference type="SUPFAM" id="SSF50494">
    <property type="entry name" value="Trypsin-like serine proteases"/>
    <property type="match status" value="1"/>
</dbReference>
<organism evidence="1 2">
    <name type="scientific">Acinetobacter junii SH205</name>
    <dbReference type="NCBI Taxonomy" id="575587"/>
    <lineage>
        <taxon>Bacteria</taxon>
        <taxon>Pseudomonadati</taxon>
        <taxon>Pseudomonadota</taxon>
        <taxon>Gammaproteobacteria</taxon>
        <taxon>Moraxellales</taxon>
        <taxon>Moraxellaceae</taxon>
        <taxon>Acinetobacter</taxon>
    </lineage>
</organism>
<name>D0SI38_ACIJU</name>
<dbReference type="AlphaFoldDB" id="D0SI38"/>
<accession>D0SI38</accession>
<evidence type="ECO:0000313" key="1">
    <source>
        <dbReference type="EMBL" id="EEY93510.1"/>
    </source>
</evidence>
<evidence type="ECO:0008006" key="3">
    <source>
        <dbReference type="Google" id="ProtNLM"/>
    </source>
</evidence>
<gene>
    <name evidence="1" type="ORF">HMPREF0026_00786</name>
</gene>
<dbReference type="RefSeq" id="WP_005402494.1">
    <property type="nucleotide sequence ID" value="NZ_GG705011.1"/>
</dbReference>
<dbReference type="EMBL" id="GG705011">
    <property type="protein sequence ID" value="EEY93510.1"/>
    <property type="molecule type" value="Genomic_DNA"/>
</dbReference>
<reference evidence="2" key="1">
    <citation type="journal article" date="2012" name="PLoS ONE">
        <title>The success of Acinetobacter species; genetic, metabolic and virulence attributes.</title>
        <authorList>
            <person name="Peleg A.Y."/>
            <person name="de Breij A."/>
            <person name="Adams M.D."/>
            <person name="Cerqueira G.M."/>
            <person name="Mocali S."/>
            <person name="Galardini M."/>
            <person name="Nibbering P.H."/>
            <person name="Earl A.M."/>
            <person name="Ward D.V."/>
            <person name="Paterson D.L."/>
            <person name="Seifert H."/>
            <person name="Dijkshoorn L."/>
        </authorList>
    </citation>
    <scope>NUCLEOTIDE SEQUENCE [LARGE SCALE GENOMIC DNA]</scope>
    <source>
        <strain evidence="2">SH205</strain>
    </source>
</reference>
<dbReference type="Proteomes" id="UP000018442">
    <property type="component" value="Unassembled WGS sequence"/>
</dbReference>
<sequence>MVKKNHKVKFLNNTKSKVAMSSRRFLFNYVGNTNIWNDGFHVDYMSGGGSGILLKYKSKYFILTAYHVIKEIIENPLQNTSPFWIRSKEKIVESMNDFLMPKKVWFIGELIPEIKGWQDYTDVVFIELFNPHEDFEPDNYVDITQKGECTEILSSKKIFEGQFLAASGYPLEANLFEFDVVPEGFSHATNLQRHHDIGVCFFDEYGHPYIDYEKCADIFNGKTYDHNGMSGGAIYNFEANSKARLVGMVLSGNNKIIRFIPISKILSQIRNYDKASFIVLDYEEAVLKGYLERSGIYCVETMQTCLDKMLSVNGDYDSYKDWLKNRKLKKSTFSVEKGGA</sequence>
<evidence type="ECO:0000313" key="2">
    <source>
        <dbReference type="Proteomes" id="UP000018442"/>
    </source>
</evidence>
<proteinExistence type="predicted"/>
<dbReference type="HOGENOM" id="CLU_815422_0_0_6"/>